<feature type="domain" description="MOSC" evidence="2">
    <location>
        <begin position="180"/>
        <end position="342"/>
    </location>
</feature>
<feature type="transmembrane region" description="Helical" evidence="1">
    <location>
        <begin position="12"/>
        <end position="33"/>
    </location>
</feature>
<proteinExistence type="predicted"/>
<keyword evidence="1" id="KW-0812">Transmembrane</keyword>
<keyword evidence="4" id="KW-1185">Reference proteome</keyword>
<dbReference type="GO" id="GO:0003824">
    <property type="term" value="F:catalytic activity"/>
    <property type="evidence" value="ECO:0007669"/>
    <property type="project" value="InterPro"/>
</dbReference>
<dbReference type="PROSITE" id="PS51340">
    <property type="entry name" value="MOSC"/>
    <property type="match status" value="1"/>
</dbReference>
<dbReference type="PANTHER" id="PTHR14237:SF19">
    <property type="entry name" value="MITOCHONDRIAL AMIDOXIME REDUCING COMPONENT 1"/>
    <property type="match status" value="1"/>
</dbReference>
<dbReference type="Pfam" id="PF03476">
    <property type="entry name" value="MOSC_N"/>
    <property type="match status" value="1"/>
</dbReference>
<dbReference type="SUPFAM" id="SSF141673">
    <property type="entry name" value="MOSC N-terminal domain-like"/>
    <property type="match status" value="1"/>
</dbReference>
<dbReference type="OrthoDB" id="17255at2759"/>
<evidence type="ECO:0000259" key="2">
    <source>
        <dbReference type="PROSITE" id="PS51340"/>
    </source>
</evidence>
<keyword evidence="1" id="KW-1133">Transmembrane helix</keyword>
<evidence type="ECO:0000313" key="4">
    <source>
        <dbReference type="Proteomes" id="UP000193642"/>
    </source>
</evidence>
<accession>A0A1Y2BER3</accession>
<name>A0A1Y2BER3_9FUNG</name>
<dbReference type="STRING" id="329046.A0A1Y2BER3"/>
<dbReference type="InterPro" id="IPR005302">
    <property type="entry name" value="MoCF_Sase_C"/>
</dbReference>
<evidence type="ECO:0000256" key="1">
    <source>
        <dbReference type="SAM" id="Phobius"/>
    </source>
</evidence>
<comment type="caution">
    <text evidence="3">The sequence shown here is derived from an EMBL/GenBank/DDBJ whole genome shotgun (WGS) entry which is preliminary data.</text>
</comment>
<dbReference type="SUPFAM" id="SSF50800">
    <property type="entry name" value="PK beta-barrel domain-like"/>
    <property type="match status" value="1"/>
</dbReference>
<gene>
    <name evidence="3" type="ORF">BCR33DRAFT_856316</name>
</gene>
<sequence length="363" mass="39812">MLSQQLLEAKGPLIVGTIAALTIGALLVGYNSLQKRVKAARAKGVIVTELLLHPIKSCKGISVTSAAIGKFGFEFDRLWMLVKEEDHTFVTQRECPQLALVEPVLKGKGKTYAEGGEMVVSAPGLPKLVIPFRKTVEGMPKITTDVWKNSVIGFDEGDNVANWFSKFLGFRVRLIIKCVETVRHLNPKNTPPESLLDVDQVGQTAFADGYPFLVASTTSLQAVNERLPKETKPRTIYHFRPNIVVSPNPNDASAELTPFAEDSWKTLRIGNETFYIASHCTRCQMPGNDITTGGASDPQITKTMMKFRRVDKGKKYEPCFGMNAISKRVTGVVSVGDVVEVVEDGVVHDGKQGIWRPGASRVV</sequence>
<dbReference type="Proteomes" id="UP000193642">
    <property type="component" value="Unassembled WGS sequence"/>
</dbReference>
<dbReference type="EMBL" id="MCGO01000068">
    <property type="protein sequence ID" value="ORY33254.1"/>
    <property type="molecule type" value="Genomic_DNA"/>
</dbReference>
<dbReference type="Pfam" id="PF03473">
    <property type="entry name" value="MOSC"/>
    <property type="match status" value="1"/>
</dbReference>
<protein>
    <recommendedName>
        <fullName evidence="2">MOSC domain-containing protein</fullName>
    </recommendedName>
</protein>
<reference evidence="3 4" key="1">
    <citation type="submission" date="2016-07" db="EMBL/GenBank/DDBJ databases">
        <title>Pervasive Adenine N6-methylation of Active Genes in Fungi.</title>
        <authorList>
            <consortium name="DOE Joint Genome Institute"/>
            <person name="Mondo S.J."/>
            <person name="Dannebaum R.O."/>
            <person name="Kuo R.C."/>
            <person name="Labutti K."/>
            <person name="Haridas S."/>
            <person name="Kuo A."/>
            <person name="Salamov A."/>
            <person name="Ahrendt S.R."/>
            <person name="Lipzen A."/>
            <person name="Sullivan W."/>
            <person name="Andreopoulos W.B."/>
            <person name="Clum A."/>
            <person name="Lindquist E."/>
            <person name="Daum C."/>
            <person name="Ramamoorthy G.K."/>
            <person name="Gryganskyi A."/>
            <person name="Culley D."/>
            <person name="Magnuson J.K."/>
            <person name="James T.Y."/>
            <person name="O'Malley M.A."/>
            <person name="Stajich J.E."/>
            <person name="Spatafora J.W."/>
            <person name="Visel A."/>
            <person name="Grigoriev I.V."/>
        </authorList>
    </citation>
    <scope>NUCLEOTIDE SEQUENCE [LARGE SCALE GENOMIC DNA]</scope>
    <source>
        <strain evidence="3 4">JEL800</strain>
    </source>
</reference>
<keyword evidence="1" id="KW-0472">Membrane</keyword>
<dbReference type="InterPro" id="IPR011037">
    <property type="entry name" value="Pyrv_Knase-like_insert_dom_sf"/>
</dbReference>
<dbReference type="AlphaFoldDB" id="A0A1Y2BER3"/>
<organism evidence="3 4">
    <name type="scientific">Rhizoclosmatium globosum</name>
    <dbReference type="NCBI Taxonomy" id="329046"/>
    <lineage>
        <taxon>Eukaryota</taxon>
        <taxon>Fungi</taxon>
        <taxon>Fungi incertae sedis</taxon>
        <taxon>Chytridiomycota</taxon>
        <taxon>Chytridiomycota incertae sedis</taxon>
        <taxon>Chytridiomycetes</taxon>
        <taxon>Chytridiales</taxon>
        <taxon>Chytriomycetaceae</taxon>
        <taxon>Rhizoclosmatium</taxon>
    </lineage>
</organism>
<evidence type="ECO:0000313" key="3">
    <source>
        <dbReference type="EMBL" id="ORY33254.1"/>
    </source>
</evidence>
<dbReference type="GO" id="GO:0030151">
    <property type="term" value="F:molybdenum ion binding"/>
    <property type="evidence" value="ECO:0007669"/>
    <property type="project" value="InterPro"/>
</dbReference>
<dbReference type="GO" id="GO:0030170">
    <property type="term" value="F:pyridoxal phosphate binding"/>
    <property type="evidence" value="ECO:0007669"/>
    <property type="project" value="InterPro"/>
</dbReference>
<dbReference type="InterPro" id="IPR005303">
    <property type="entry name" value="MOCOS_middle"/>
</dbReference>
<dbReference type="PANTHER" id="PTHR14237">
    <property type="entry name" value="MOLYBDOPTERIN COFACTOR SULFURASE MOSC"/>
    <property type="match status" value="1"/>
</dbReference>